<dbReference type="EC" id="2.4.-.-" evidence="5"/>
<evidence type="ECO:0000256" key="2">
    <source>
        <dbReference type="ARBA" id="ARBA00022679"/>
    </source>
</evidence>
<keyword evidence="1 5" id="KW-0328">Glycosyltransferase</keyword>
<evidence type="ECO:0000313" key="6">
    <source>
        <dbReference type="Proteomes" id="UP001285352"/>
    </source>
</evidence>
<dbReference type="Pfam" id="PF00534">
    <property type="entry name" value="Glycos_transf_1"/>
    <property type="match status" value="1"/>
</dbReference>
<evidence type="ECO:0000256" key="1">
    <source>
        <dbReference type="ARBA" id="ARBA00022676"/>
    </source>
</evidence>
<protein>
    <submittedName>
        <fullName evidence="5">Glycosyltransferase</fullName>
        <ecNumber evidence="5">2.4.-.-</ecNumber>
    </submittedName>
</protein>
<reference evidence="5 6" key="1">
    <citation type="submission" date="2023-11" db="EMBL/GenBank/DDBJ databases">
        <title>Lentzea sokolovensis, sp. nov., Lentzea kristufkii, sp. nov., and Lentzea miocenensis, sp. nov., rare actinobacteria from Sokolov Coal Basin, Miocene lacustrine sediment, Czech Republic.</title>
        <authorList>
            <person name="Lara A."/>
            <person name="Kotroba L."/>
            <person name="Nouioui I."/>
            <person name="Neumann-Schaal M."/>
            <person name="Mast Y."/>
            <person name="Chronakova A."/>
        </authorList>
    </citation>
    <scope>NUCLEOTIDE SEQUENCE [LARGE SCALE GENOMIC DNA]</scope>
    <source>
        <strain evidence="5 6">BCCO 10_0061</strain>
    </source>
</reference>
<keyword evidence="2 5" id="KW-0808">Transferase</keyword>
<organism evidence="5 6">
    <name type="scientific">Lentzea sokolovensis</name>
    <dbReference type="NCBI Taxonomy" id="3095429"/>
    <lineage>
        <taxon>Bacteria</taxon>
        <taxon>Bacillati</taxon>
        <taxon>Actinomycetota</taxon>
        <taxon>Actinomycetes</taxon>
        <taxon>Pseudonocardiales</taxon>
        <taxon>Pseudonocardiaceae</taxon>
        <taxon>Lentzea</taxon>
    </lineage>
</organism>
<dbReference type="InterPro" id="IPR028098">
    <property type="entry name" value="Glyco_trans_4-like_N"/>
</dbReference>
<evidence type="ECO:0000259" key="4">
    <source>
        <dbReference type="Pfam" id="PF13439"/>
    </source>
</evidence>
<dbReference type="PANTHER" id="PTHR12526:SF635">
    <property type="entry name" value="GLYCOSYL TRANSFERASE GROUP 1"/>
    <property type="match status" value="1"/>
</dbReference>
<gene>
    <name evidence="5" type="ORF">SK854_06905</name>
</gene>
<name>A0ABU4US24_9PSEU</name>
<evidence type="ECO:0000259" key="3">
    <source>
        <dbReference type="Pfam" id="PF00534"/>
    </source>
</evidence>
<dbReference type="GO" id="GO:0016757">
    <property type="term" value="F:glycosyltransferase activity"/>
    <property type="evidence" value="ECO:0007669"/>
    <property type="project" value="UniProtKB-KW"/>
</dbReference>
<comment type="caution">
    <text evidence="5">The sequence shown here is derived from an EMBL/GenBank/DDBJ whole genome shotgun (WGS) entry which is preliminary data.</text>
</comment>
<reference evidence="5 6" key="2">
    <citation type="submission" date="2023-11" db="EMBL/GenBank/DDBJ databases">
        <authorList>
            <person name="Lara A.C."/>
            <person name="Chronakova A."/>
        </authorList>
    </citation>
    <scope>NUCLEOTIDE SEQUENCE [LARGE SCALE GENOMIC DNA]</scope>
    <source>
        <strain evidence="5 6">BCCO 10_0061</strain>
    </source>
</reference>
<dbReference type="RefSeq" id="WP_319974147.1">
    <property type="nucleotide sequence ID" value="NZ_JAXAVU010000004.1"/>
</dbReference>
<dbReference type="Gene3D" id="3.40.50.2000">
    <property type="entry name" value="Glycogen Phosphorylase B"/>
    <property type="match status" value="2"/>
</dbReference>
<dbReference type="SUPFAM" id="SSF53756">
    <property type="entry name" value="UDP-Glycosyltransferase/glycogen phosphorylase"/>
    <property type="match status" value="1"/>
</dbReference>
<dbReference type="PANTHER" id="PTHR12526">
    <property type="entry name" value="GLYCOSYLTRANSFERASE"/>
    <property type="match status" value="1"/>
</dbReference>
<dbReference type="Pfam" id="PF13439">
    <property type="entry name" value="Glyco_transf_4"/>
    <property type="match status" value="1"/>
</dbReference>
<sequence length="395" mass="42271">MGRIALVSEHASPLTAPGQLDAGSQNAYVAALSAALCGLGHEVVVYTRRTAPRAPNRVRTQAGYEVVHVHSGPSRKLAEDEATSRVTDFARFLSADWNAKRPDVVHAQGWLSGITAVLGARGRQVPVVQTFHTLGSADRSLAVERLLGKEVAKVVATHSDEANDVLRMGICGSKVSVIPHGVDLKLFTPHGAIAPRERTRRIVAAGQLVPHQGFDDLIRALSTVDDAELVIAGGSATGRLRGDPEARRLRTLARSRGLAHRVTFTGPLRQRELPALLRSADVVACTPRYESFGVNAIEAMACGVPVVVTAVGGLVDAVVDEETGVRVPSQDPRAISQALTALLRDATRRRTLGAAGRERIRARYSWDSVAAELVRVYADVIRPSPEETSAHEPRA</sequence>
<feature type="domain" description="Glycosyltransferase subfamily 4-like N-terminal" evidence="4">
    <location>
        <begin position="26"/>
        <end position="185"/>
    </location>
</feature>
<dbReference type="EMBL" id="JAXAVU010000004">
    <property type="protein sequence ID" value="MDX8141829.1"/>
    <property type="molecule type" value="Genomic_DNA"/>
</dbReference>
<accession>A0ABU4US24</accession>
<proteinExistence type="predicted"/>
<dbReference type="InterPro" id="IPR001296">
    <property type="entry name" value="Glyco_trans_1"/>
</dbReference>
<keyword evidence="6" id="KW-1185">Reference proteome</keyword>
<evidence type="ECO:0000313" key="5">
    <source>
        <dbReference type="EMBL" id="MDX8141829.1"/>
    </source>
</evidence>
<feature type="domain" description="Glycosyl transferase family 1" evidence="3">
    <location>
        <begin position="196"/>
        <end position="359"/>
    </location>
</feature>
<dbReference type="Proteomes" id="UP001285352">
    <property type="component" value="Unassembled WGS sequence"/>
</dbReference>